<evidence type="ECO:0000313" key="3">
    <source>
        <dbReference type="Proteomes" id="UP000266313"/>
    </source>
</evidence>
<dbReference type="SUPFAM" id="SSF53474">
    <property type="entry name" value="alpha/beta-Hydrolases"/>
    <property type="match status" value="1"/>
</dbReference>
<dbReference type="PANTHER" id="PTHR36837">
    <property type="entry name" value="POLY(3-HYDROXYALKANOATE) POLYMERASE SUBUNIT PHAC"/>
    <property type="match status" value="1"/>
</dbReference>
<dbReference type="InterPro" id="IPR000073">
    <property type="entry name" value="AB_hydrolase_1"/>
</dbReference>
<evidence type="ECO:0000259" key="1">
    <source>
        <dbReference type="Pfam" id="PF00561"/>
    </source>
</evidence>
<keyword evidence="3" id="KW-1185">Reference proteome</keyword>
<dbReference type="EMBL" id="AP017928">
    <property type="protein sequence ID" value="BBA32712.1"/>
    <property type="molecule type" value="Genomic_DNA"/>
</dbReference>
<dbReference type="KEGG" id="mmai:sS8_0747"/>
<accession>A0A250KMD6</accession>
<name>A0A250KMD6_9GAMM</name>
<gene>
    <name evidence="2" type="ORF">sS8_0747</name>
</gene>
<dbReference type="OrthoDB" id="9767934at2"/>
<reference evidence="2 3" key="1">
    <citation type="submission" date="2016-12" db="EMBL/GenBank/DDBJ databases">
        <title>Genome sequencing of Methylocaldum marinum.</title>
        <authorList>
            <person name="Takeuchi M."/>
            <person name="Kamagata Y."/>
            <person name="Hiraoka S."/>
            <person name="Oshima K."/>
            <person name="Hattori M."/>
            <person name="Iwasaki W."/>
        </authorList>
    </citation>
    <scope>NUCLEOTIDE SEQUENCE [LARGE SCALE GENOMIC DNA]</scope>
    <source>
        <strain evidence="2 3">S8</strain>
    </source>
</reference>
<dbReference type="AlphaFoldDB" id="A0A250KMD6"/>
<dbReference type="InterPro" id="IPR029058">
    <property type="entry name" value="AB_hydrolase_fold"/>
</dbReference>
<dbReference type="Gene3D" id="3.40.50.1820">
    <property type="entry name" value="alpha/beta hydrolase"/>
    <property type="match status" value="1"/>
</dbReference>
<dbReference type="RefSeq" id="WP_119628452.1">
    <property type="nucleotide sequence ID" value="NZ_AP017928.1"/>
</dbReference>
<organism evidence="2 3">
    <name type="scientific">Methylocaldum marinum</name>
    <dbReference type="NCBI Taxonomy" id="1432792"/>
    <lineage>
        <taxon>Bacteria</taxon>
        <taxon>Pseudomonadati</taxon>
        <taxon>Pseudomonadota</taxon>
        <taxon>Gammaproteobacteria</taxon>
        <taxon>Methylococcales</taxon>
        <taxon>Methylococcaceae</taxon>
        <taxon>Methylocaldum</taxon>
    </lineage>
</organism>
<dbReference type="PANTHER" id="PTHR36837:SF2">
    <property type="entry name" value="POLY(3-HYDROXYALKANOATE) POLYMERASE SUBUNIT PHAC"/>
    <property type="match status" value="1"/>
</dbReference>
<dbReference type="Proteomes" id="UP000266313">
    <property type="component" value="Chromosome"/>
</dbReference>
<protein>
    <submittedName>
        <fullName evidence="2">Poly(3-hydroxybutyrate) synthase subunit</fullName>
    </submittedName>
</protein>
<proteinExistence type="predicted"/>
<sequence>MDHGATDDIPSRPDPRLNLEPWLFEPFDRFRRGLGIWFDLNGLGPEETPFRIVMSEPGLTLRSYSPESAAGPVLLIVPAPIKRAYIWDLVPWASVVRSALEHGLSVYLAYWEPPGGIGLSFGLREYADRLILDCVAAIEKDRGSGPVFLAGHSLGGTLATFFAALHPDFVKGLILVGSPLHFGPEVGVIDRWIATAPAARYLTSVLAPVAGSLLSGWSFLADPLSFGWRRGWDGIRSLGDPRARRTYLAVERWACDEMPMAPCLFEEIVEWLYREDRFMRGELSIGGHKLAPASVRAPVVSVVDPKCRIVPPEAVLPFLRAVGTTDVTLIRYGGDVGVSLQHLGMLVGQEAHRTVWPEIMRWLQSRAD</sequence>
<feature type="domain" description="AB hydrolase-1" evidence="1">
    <location>
        <begin position="126"/>
        <end position="181"/>
    </location>
</feature>
<dbReference type="Pfam" id="PF00561">
    <property type="entry name" value="Abhydrolase_1"/>
    <property type="match status" value="1"/>
</dbReference>
<evidence type="ECO:0000313" key="2">
    <source>
        <dbReference type="EMBL" id="BBA32712.1"/>
    </source>
</evidence>
<dbReference type="InterPro" id="IPR051321">
    <property type="entry name" value="PHA/PHB_synthase"/>
</dbReference>